<feature type="compositionally biased region" description="Basic and acidic residues" evidence="7">
    <location>
        <begin position="114"/>
        <end position="125"/>
    </location>
</feature>
<dbReference type="Pfam" id="PF00076">
    <property type="entry name" value="RRM_1"/>
    <property type="match status" value="1"/>
</dbReference>
<evidence type="ECO:0000256" key="5">
    <source>
        <dbReference type="ARBA" id="ARBA00023242"/>
    </source>
</evidence>
<dbReference type="Gene3D" id="3.30.70.330">
    <property type="match status" value="1"/>
</dbReference>
<keyword evidence="2" id="KW-0507">mRNA processing</keyword>
<dbReference type="SUPFAM" id="SSF54928">
    <property type="entry name" value="RNA-binding domain, RBD"/>
    <property type="match status" value="1"/>
</dbReference>
<evidence type="ECO:0000256" key="1">
    <source>
        <dbReference type="ARBA" id="ARBA00004123"/>
    </source>
</evidence>
<feature type="compositionally biased region" description="Gly residues" evidence="7">
    <location>
        <begin position="130"/>
        <end position="151"/>
    </location>
</feature>
<dbReference type="Proteomes" id="UP000221165">
    <property type="component" value="Unassembled WGS sequence"/>
</dbReference>
<feature type="compositionally biased region" description="Gly residues" evidence="7">
    <location>
        <begin position="13"/>
        <end position="31"/>
    </location>
</feature>
<dbReference type="SMART" id="SM00360">
    <property type="entry name" value="RRM"/>
    <property type="match status" value="1"/>
</dbReference>
<keyword evidence="3 6" id="KW-0694">RNA-binding</keyword>
<evidence type="ECO:0000256" key="4">
    <source>
        <dbReference type="ARBA" id="ARBA00023187"/>
    </source>
</evidence>
<name>A0A2C6JGQ5_9APIC</name>
<dbReference type="GO" id="GO:0003723">
    <property type="term" value="F:RNA binding"/>
    <property type="evidence" value="ECO:0007669"/>
    <property type="project" value="UniProtKB-UniRule"/>
</dbReference>
<dbReference type="EMBL" id="MIGC01005740">
    <property type="protein sequence ID" value="PHJ16631.1"/>
    <property type="molecule type" value="Genomic_DNA"/>
</dbReference>
<feature type="compositionally biased region" description="Low complexity" evidence="7">
    <location>
        <begin position="1"/>
        <end position="12"/>
    </location>
</feature>
<feature type="domain" description="RRM" evidence="8">
    <location>
        <begin position="34"/>
        <end position="110"/>
    </location>
</feature>
<evidence type="ECO:0000256" key="6">
    <source>
        <dbReference type="PROSITE-ProRule" id="PRU00176"/>
    </source>
</evidence>
<proteinExistence type="predicted"/>
<sequence length="173" mass="18686">MTRSSRSPQRRPGGSGDRGPSPDGGGGGGTSEGSRIFIANLPMEVTESEVEDLFYKFGKIQDIEMRRDRFGDTSLAFVQFAESDAASEAIARRDGARVGSNNIRIEKARRKLRRPGDPRRGEDMPPRGYGWRGRGGHGGRGGGGHGGGGGDYYNSNSSSHNNYGRNQFGPPRR</sequence>
<feature type="compositionally biased region" description="Low complexity" evidence="7">
    <location>
        <begin position="152"/>
        <end position="166"/>
    </location>
</feature>
<comment type="subcellular location">
    <subcellularLocation>
        <location evidence="1">Nucleus</location>
    </subcellularLocation>
</comment>
<dbReference type="InterPro" id="IPR035979">
    <property type="entry name" value="RBD_domain_sf"/>
</dbReference>
<evidence type="ECO:0000313" key="10">
    <source>
        <dbReference type="Proteomes" id="UP000221165"/>
    </source>
</evidence>
<dbReference type="GO" id="GO:0006397">
    <property type="term" value="P:mRNA processing"/>
    <property type="evidence" value="ECO:0007669"/>
    <property type="project" value="UniProtKB-KW"/>
</dbReference>
<dbReference type="InterPro" id="IPR012677">
    <property type="entry name" value="Nucleotide-bd_a/b_plait_sf"/>
</dbReference>
<dbReference type="GO" id="GO:0008380">
    <property type="term" value="P:RNA splicing"/>
    <property type="evidence" value="ECO:0007669"/>
    <property type="project" value="UniProtKB-KW"/>
</dbReference>
<dbReference type="RefSeq" id="XP_067918357.1">
    <property type="nucleotide sequence ID" value="XM_068069667.1"/>
</dbReference>
<gene>
    <name evidence="9" type="ORF">CSUI_009552</name>
</gene>
<dbReference type="OrthoDB" id="1099063at2759"/>
<dbReference type="PANTHER" id="PTHR48028">
    <property type="entry name" value="GLYCINE-RICH RNA-BINDING PROTEIN RZ1A"/>
    <property type="match status" value="1"/>
</dbReference>
<feature type="region of interest" description="Disordered" evidence="7">
    <location>
        <begin position="1"/>
        <end position="36"/>
    </location>
</feature>
<feature type="region of interest" description="Disordered" evidence="7">
    <location>
        <begin position="95"/>
        <end position="173"/>
    </location>
</feature>
<dbReference type="GO" id="GO:0005634">
    <property type="term" value="C:nucleus"/>
    <property type="evidence" value="ECO:0007669"/>
    <property type="project" value="UniProtKB-SubCell"/>
</dbReference>
<dbReference type="VEuPathDB" id="ToxoDB:CSUI_009552"/>
<keyword evidence="5" id="KW-0539">Nucleus</keyword>
<evidence type="ECO:0000313" key="9">
    <source>
        <dbReference type="EMBL" id="PHJ16631.1"/>
    </source>
</evidence>
<dbReference type="InterPro" id="IPR000504">
    <property type="entry name" value="RRM_dom"/>
</dbReference>
<evidence type="ECO:0000256" key="3">
    <source>
        <dbReference type="ARBA" id="ARBA00022884"/>
    </source>
</evidence>
<evidence type="ECO:0000256" key="7">
    <source>
        <dbReference type="SAM" id="MobiDB-lite"/>
    </source>
</evidence>
<dbReference type="PANTHER" id="PTHR48028:SF4">
    <property type="entry name" value="SC35-LIKE SPLICING FACTOR"/>
    <property type="match status" value="1"/>
</dbReference>
<protein>
    <submittedName>
        <fullName evidence="9">Splicing factor sf2</fullName>
    </submittedName>
</protein>
<comment type="caution">
    <text evidence="9">The sequence shown here is derived from an EMBL/GenBank/DDBJ whole genome shotgun (WGS) entry which is preliminary data.</text>
</comment>
<dbReference type="CDD" id="cd00590">
    <property type="entry name" value="RRM_SF"/>
    <property type="match status" value="1"/>
</dbReference>
<evidence type="ECO:0000256" key="2">
    <source>
        <dbReference type="ARBA" id="ARBA00022664"/>
    </source>
</evidence>
<dbReference type="PROSITE" id="PS50102">
    <property type="entry name" value="RRM"/>
    <property type="match status" value="1"/>
</dbReference>
<evidence type="ECO:0000259" key="8">
    <source>
        <dbReference type="PROSITE" id="PS50102"/>
    </source>
</evidence>
<dbReference type="GeneID" id="94432878"/>
<keyword evidence="10" id="KW-1185">Reference proteome</keyword>
<reference evidence="9 10" key="1">
    <citation type="journal article" date="2017" name="Int. J. Parasitol.">
        <title>The genome of the protozoan parasite Cystoisospora suis and a reverse vaccinology approach to identify vaccine candidates.</title>
        <authorList>
            <person name="Palmieri N."/>
            <person name="Shrestha A."/>
            <person name="Ruttkowski B."/>
            <person name="Beck T."/>
            <person name="Vogl C."/>
            <person name="Tomley F."/>
            <person name="Blake D.P."/>
            <person name="Joachim A."/>
        </authorList>
    </citation>
    <scope>NUCLEOTIDE SEQUENCE [LARGE SCALE GENOMIC DNA]</scope>
    <source>
        <strain evidence="9 10">Wien I</strain>
    </source>
</reference>
<dbReference type="InterPro" id="IPR051106">
    <property type="entry name" value="RNA-bind/splicing_reg"/>
</dbReference>
<accession>A0A2C6JGQ5</accession>
<organism evidence="9 10">
    <name type="scientific">Cystoisospora suis</name>
    <dbReference type="NCBI Taxonomy" id="483139"/>
    <lineage>
        <taxon>Eukaryota</taxon>
        <taxon>Sar</taxon>
        <taxon>Alveolata</taxon>
        <taxon>Apicomplexa</taxon>
        <taxon>Conoidasida</taxon>
        <taxon>Coccidia</taxon>
        <taxon>Eucoccidiorida</taxon>
        <taxon>Eimeriorina</taxon>
        <taxon>Sarcocystidae</taxon>
        <taxon>Cystoisospora</taxon>
    </lineage>
</organism>
<dbReference type="AlphaFoldDB" id="A0A2C6JGQ5"/>
<keyword evidence="4" id="KW-0508">mRNA splicing</keyword>